<dbReference type="GO" id="GO:0005975">
    <property type="term" value="P:carbohydrate metabolic process"/>
    <property type="evidence" value="ECO:0007669"/>
    <property type="project" value="InterPro"/>
</dbReference>
<dbReference type="AlphaFoldDB" id="A0A401LZP9"/>
<evidence type="ECO:0008006" key="4">
    <source>
        <dbReference type="Google" id="ProtNLM"/>
    </source>
</evidence>
<dbReference type="PROSITE" id="PS51257">
    <property type="entry name" value="PROKAR_LIPOPROTEIN"/>
    <property type="match status" value="1"/>
</dbReference>
<feature type="compositionally biased region" description="Gly residues" evidence="1">
    <location>
        <begin position="34"/>
        <end position="43"/>
    </location>
</feature>
<dbReference type="InterPro" id="IPR008928">
    <property type="entry name" value="6-hairpin_glycosidase_sf"/>
</dbReference>
<dbReference type="OrthoDB" id="2505409at2"/>
<evidence type="ECO:0000313" key="3">
    <source>
        <dbReference type="Proteomes" id="UP000288079"/>
    </source>
</evidence>
<gene>
    <name evidence="2" type="ORF">KGMB02408_39000</name>
</gene>
<dbReference type="InterPro" id="IPR053169">
    <property type="entry name" value="MUG_Protein"/>
</dbReference>
<name>A0A401LZP9_9BACE</name>
<dbReference type="PANTHER" id="PTHR47791">
    <property type="entry name" value="MEIOTICALLY UP-REGULATED GENE 191 PROTEIN"/>
    <property type="match status" value="1"/>
</dbReference>
<organism evidence="2 3">
    <name type="scientific">Bacteroides faecalis</name>
    <dbReference type="NCBI Taxonomy" id="2447885"/>
    <lineage>
        <taxon>Bacteria</taxon>
        <taxon>Pseudomonadati</taxon>
        <taxon>Bacteroidota</taxon>
        <taxon>Bacteroidia</taxon>
        <taxon>Bacteroidales</taxon>
        <taxon>Bacteroidaceae</taxon>
        <taxon>Bacteroides</taxon>
    </lineage>
</organism>
<dbReference type="RefSeq" id="WP_125042426.1">
    <property type="nucleotide sequence ID" value="NZ_BHWB01000017.1"/>
</dbReference>
<comment type="caution">
    <text evidence="2">The sequence shown here is derived from an EMBL/GenBank/DDBJ whole genome shotgun (WGS) entry which is preliminary data.</text>
</comment>
<feature type="region of interest" description="Disordered" evidence="1">
    <location>
        <begin position="28"/>
        <end position="51"/>
    </location>
</feature>
<proteinExistence type="predicted"/>
<evidence type="ECO:0000313" key="2">
    <source>
        <dbReference type="EMBL" id="GCB36955.1"/>
    </source>
</evidence>
<dbReference type="EMBL" id="BHWB01000017">
    <property type="protein sequence ID" value="GCB36955.1"/>
    <property type="molecule type" value="Genomic_DNA"/>
</dbReference>
<dbReference type="SUPFAM" id="SSF48208">
    <property type="entry name" value="Six-hairpin glycosidases"/>
    <property type="match status" value="1"/>
</dbReference>
<dbReference type="Pfam" id="PF03663">
    <property type="entry name" value="Glyco_hydro_76"/>
    <property type="match status" value="1"/>
</dbReference>
<dbReference type="InterPro" id="IPR005198">
    <property type="entry name" value="Glyco_hydro_76"/>
</dbReference>
<keyword evidence="3" id="KW-1185">Reference proteome</keyword>
<reference evidence="2 3" key="1">
    <citation type="submission" date="2018-10" db="EMBL/GenBank/DDBJ databases">
        <title>Draft Genome Sequence of Bacteroides sp. KCTC 15687.</title>
        <authorList>
            <person name="Yu S.Y."/>
            <person name="Kim J.S."/>
            <person name="Oh B.S."/>
            <person name="Park S.H."/>
            <person name="Kang S.W."/>
            <person name="Park J.E."/>
            <person name="Choi S.H."/>
            <person name="Han K.I."/>
            <person name="Lee K.C."/>
            <person name="Eom M.K."/>
            <person name="Suh M.K."/>
            <person name="Lee D.H."/>
            <person name="Yoon H."/>
            <person name="Kim B."/>
            <person name="Yang S.J."/>
            <person name="Lee J.S."/>
            <person name="Lee J.H."/>
        </authorList>
    </citation>
    <scope>NUCLEOTIDE SEQUENCE [LARGE SCALE GENOMIC DNA]</scope>
    <source>
        <strain evidence="2 3">KCTC 15687</strain>
    </source>
</reference>
<dbReference type="Gene3D" id="1.50.10.20">
    <property type="match status" value="1"/>
</dbReference>
<accession>A0A401LZP9</accession>
<protein>
    <recommendedName>
        <fullName evidence="4">Alpha-1,6-mannanase</fullName>
    </recommendedName>
</protein>
<evidence type="ECO:0000256" key="1">
    <source>
        <dbReference type="SAM" id="MobiDB-lite"/>
    </source>
</evidence>
<dbReference type="Proteomes" id="UP000288079">
    <property type="component" value="Unassembled WGS sequence"/>
</dbReference>
<dbReference type="PANTHER" id="PTHR47791:SF3">
    <property type="entry name" value="MEIOTICALLY UP-REGULATED GENE 191 PROTEIN"/>
    <property type="match status" value="1"/>
</dbReference>
<sequence length="430" mass="49551">MNILKSLLISCFVIPLFISCGGDDKPIIDDEDPNGGGNNGGGTEQPATPVDPKWWGTEEIPPTLADSAFCYYNRAFLLDRLNSKDGRIYYRHQQGTKDWSYYWNHALIILMVEDRYQCVGDESVKPLLSELLYSFLEHEKNPATNDTHDWTWNIFTDDLLWAGLAFIRGYQITGEPRFLEQAEWDWNHLYKQAYDNTYGGGLWWSVNKESKSGLSNNPAVSMACYLYEATGKEIYLQRAKELFEWLYTHLYQPTGGVDENISGPEPGKLTNSYNVYNIGAFVEACNALYQITKEPIYAETAKQCIKYVMTECVTNEGIMSAHRYDGSWESEFSRGMGLFVHENNLWNYETTYTKDRKPITYYEWMKLNATLSWKRRNNDNLTWNEWAVRTPDAPVDAPLKRKVWSALEMVSMVVMNQVTPETNPMGTFGE</sequence>